<comment type="caution">
    <text evidence="2">The sequence shown here is derived from an EMBL/GenBank/DDBJ whole genome shotgun (WGS) entry which is preliminary data.</text>
</comment>
<evidence type="ECO:0000313" key="2">
    <source>
        <dbReference type="EMBL" id="OAG67578.1"/>
    </source>
</evidence>
<organism evidence="2 3">
    <name type="scientific">Xanthomonas floridensis</name>
    <dbReference type="NCBI Taxonomy" id="1843580"/>
    <lineage>
        <taxon>Bacteria</taxon>
        <taxon>Pseudomonadati</taxon>
        <taxon>Pseudomonadota</taxon>
        <taxon>Gammaproteobacteria</taxon>
        <taxon>Lysobacterales</taxon>
        <taxon>Lysobacteraceae</taxon>
        <taxon>Xanthomonas</taxon>
    </lineage>
</organism>
<proteinExistence type="predicted"/>
<reference evidence="2 3" key="1">
    <citation type="submission" date="2016-05" db="EMBL/GenBank/DDBJ databases">
        <title>Pathogenic, phenotypic and molecular characterisation of Xanthomonas nasturtii sp. nov. and Xanthomonas floridensis sp. nov., new species of Xanthomonas associated with watercress production in Florida.</title>
        <authorList>
            <person name="Vicente J.G."/>
            <person name="Rothwell S."/>
            <person name="Holub E.B."/>
            <person name="Studholme D.J."/>
        </authorList>
    </citation>
    <scope>NUCLEOTIDE SEQUENCE [LARGE SCALE GENOMIC DNA]</scope>
    <source>
        <strain evidence="2 3">WHRI 8848</strain>
    </source>
</reference>
<dbReference type="Proteomes" id="UP000077659">
    <property type="component" value="Unassembled WGS sequence"/>
</dbReference>
<evidence type="ECO:0000313" key="3">
    <source>
        <dbReference type="Proteomes" id="UP000077659"/>
    </source>
</evidence>
<name>A0A1A9MBL6_9XANT</name>
<keyword evidence="1" id="KW-1133">Transmembrane helix</keyword>
<gene>
    <name evidence="2" type="ORF">A7D17_16530</name>
</gene>
<dbReference type="EMBL" id="LXNG01000015">
    <property type="protein sequence ID" value="OAG67578.1"/>
    <property type="molecule type" value="Genomic_DNA"/>
</dbReference>
<dbReference type="STRING" id="1843580.A7D17_16530"/>
<accession>A0A1A9MBL6</accession>
<feature type="transmembrane region" description="Helical" evidence="1">
    <location>
        <begin position="34"/>
        <end position="56"/>
    </location>
</feature>
<dbReference type="AlphaFoldDB" id="A0A1A9MBL6"/>
<keyword evidence="1" id="KW-0472">Membrane</keyword>
<sequence>MRGRAQPAAVCGASSMLTSHIAGAGRVRPVSDSAAGGVHLLIVCAVCACLQQYVAFQRLQLNRAASHRMVVSICR</sequence>
<protein>
    <submittedName>
        <fullName evidence="2">Uncharacterized protein</fullName>
    </submittedName>
</protein>
<evidence type="ECO:0000256" key="1">
    <source>
        <dbReference type="SAM" id="Phobius"/>
    </source>
</evidence>
<keyword evidence="1" id="KW-0812">Transmembrane</keyword>